<sequence length="123" mass="13166">MIRSSVLITHVGRTTERDALPQAADYLATLEGVETVIVFGIVHDPIHLSARSPDPRIHVGDVLREVFEDVGSADGHHDSAGGEIPLGIFADYTADSEQLLDIVEPVITERLIVKLGLADSSTG</sequence>
<accession>A0A151A7T2</accession>
<dbReference type="Proteomes" id="UP000075321">
    <property type="component" value="Unassembled WGS sequence"/>
</dbReference>
<dbReference type="SUPFAM" id="SSF64182">
    <property type="entry name" value="DHH phosphoesterases"/>
    <property type="match status" value="1"/>
</dbReference>
<evidence type="ECO:0000313" key="3">
    <source>
        <dbReference type="Proteomes" id="UP000075321"/>
    </source>
</evidence>
<reference evidence="2 3" key="1">
    <citation type="submission" date="2016-02" db="EMBL/GenBank/DDBJ databases">
        <title>Genome sequence of Halalkalicoccus paucihalophilus DSM 24557.</title>
        <authorList>
            <person name="Poehlein A."/>
            <person name="Daniel R."/>
        </authorList>
    </citation>
    <scope>NUCLEOTIDE SEQUENCE [LARGE SCALE GENOMIC DNA]</scope>
    <source>
        <strain evidence="2 3">DSM 24557</strain>
    </source>
</reference>
<feature type="domain" description="DHHA1" evidence="1">
    <location>
        <begin position="5"/>
        <end position="101"/>
    </location>
</feature>
<evidence type="ECO:0000259" key="1">
    <source>
        <dbReference type="Pfam" id="PF02272"/>
    </source>
</evidence>
<dbReference type="PATRIC" id="fig|1008153.3.peg.4093"/>
<gene>
    <name evidence="2" type="ORF">HAPAU_38350</name>
</gene>
<dbReference type="GO" id="GO:0003676">
    <property type="term" value="F:nucleic acid binding"/>
    <property type="evidence" value="ECO:0007669"/>
    <property type="project" value="InterPro"/>
</dbReference>
<dbReference type="EMBL" id="LTAZ01000017">
    <property type="protein sequence ID" value="KYH23756.1"/>
    <property type="molecule type" value="Genomic_DNA"/>
</dbReference>
<dbReference type="Pfam" id="PF02272">
    <property type="entry name" value="DHHA1"/>
    <property type="match status" value="1"/>
</dbReference>
<evidence type="ECO:0000313" key="2">
    <source>
        <dbReference type="EMBL" id="KYH23756.1"/>
    </source>
</evidence>
<comment type="caution">
    <text evidence="2">The sequence shown here is derived from an EMBL/GenBank/DDBJ whole genome shotgun (WGS) entry which is preliminary data.</text>
</comment>
<dbReference type="AlphaFoldDB" id="A0A151A7T2"/>
<dbReference type="InterPro" id="IPR038763">
    <property type="entry name" value="DHH_sf"/>
</dbReference>
<name>A0A151A7T2_9EURY</name>
<protein>
    <submittedName>
        <fullName evidence="2">DHHA1 domain protein</fullName>
    </submittedName>
</protein>
<organism evidence="2 3">
    <name type="scientific">Halalkalicoccus paucihalophilus</name>
    <dbReference type="NCBI Taxonomy" id="1008153"/>
    <lineage>
        <taxon>Archaea</taxon>
        <taxon>Methanobacteriati</taxon>
        <taxon>Methanobacteriota</taxon>
        <taxon>Stenosarchaea group</taxon>
        <taxon>Halobacteria</taxon>
        <taxon>Halobacteriales</taxon>
        <taxon>Halococcaceae</taxon>
        <taxon>Halalkalicoccus</taxon>
    </lineage>
</organism>
<keyword evidence="3" id="KW-1185">Reference proteome</keyword>
<dbReference type="InterPro" id="IPR003156">
    <property type="entry name" value="DHHA1_dom"/>
</dbReference>
<proteinExistence type="predicted"/>